<sequence length="266" mass="29355">MGDGLKEGEGTLQEEFEKNTNIKDSLYKKCDNDVWKERGQGNYHSPKQSLPENGKFPCENTREEGNKPKEVLNGGGPTETSQAQVLGLEFIEDPSTRKTQGEKNMTGPTQKILVGLSHSDPIFDGSTIHVVWAIKERTTDEGSSHSIGSGLFGWRTVWRHLLWIGVVWSYGAADWGRLESEKFGAVLCRKQTFGARAYCRGCLGTAAEVLSCNPDQTSSLRPGSIKLPQSTDCAGQWAVPLSRCCSWAATISLSCCPEWFGVNWYL</sequence>
<name>A0ACB9CPG1_ARCLA</name>
<organism evidence="1 2">
    <name type="scientific">Arctium lappa</name>
    <name type="common">Greater burdock</name>
    <name type="synonym">Lappa major</name>
    <dbReference type="NCBI Taxonomy" id="4217"/>
    <lineage>
        <taxon>Eukaryota</taxon>
        <taxon>Viridiplantae</taxon>
        <taxon>Streptophyta</taxon>
        <taxon>Embryophyta</taxon>
        <taxon>Tracheophyta</taxon>
        <taxon>Spermatophyta</taxon>
        <taxon>Magnoliopsida</taxon>
        <taxon>eudicotyledons</taxon>
        <taxon>Gunneridae</taxon>
        <taxon>Pentapetalae</taxon>
        <taxon>asterids</taxon>
        <taxon>campanulids</taxon>
        <taxon>Asterales</taxon>
        <taxon>Asteraceae</taxon>
        <taxon>Carduoideae</taxon>
        <taxon>Cardueae</taxon>
        <taxon>Arctiinae</taxon>
        <taxon>Arctium</taxon>
    </lineage>
</organism>
<protein>
    <submittedName>
        <fullName evidence="1">Uncharacterized protein</fullName>
    </submittedName>
</protein>
<reference evidence="2" key="1">
    <citation type="journal article" date="2022" name="Mol. Ecol. Resour.">
        <title>The genomes of chicory, endive, great burdock and yacon provide insights into Asteraceae palaeo-polyploidization history and plant inulin production.</title>
        <authorList>
            <person name="Fan W."/>
            <person name="Wang S."/>
            <person name="Wang H."/>
            <person name="Wang A."/>
            <person name="Jiang F."/>
            <person name="Liu H."/>
            <person name="Zhao H."/>
            <person name="Xu D."/>
            <person name="Zhang Y."/>
        </authorList>
    </citation>
    <scope>NUCLEOTIDE SEQUENCE [LARGE SCALE GENOMIC DNA]</scope>
    <source>
        <strain evidence="2">cv. Niubang</strain>
    </source>
</reference>
<comment type="caution">
    <text evidence="1">The sequence shown here is derived from an EMBL/GenBank/DDBJ whole genome shotgun (WGS) entry which is preliminary data.</text>
</comment>
<dbReference type="Proteomes" id="UP001055879">
    <property type="component" value="Linkage Group LG04"/>
</dbReference>
<reference evidence="1 2" key="2">
    <citation type="journal article" date="2022" name="Mol. Ecol. Resour.">
        <title>The genomes of chicory, endive, great burdock and yacon provide insights into Asteraceae paleo-polyploidization history and plant inulin production.</title>
        <authorList>
            <person name="Fan W."/>
            <person name="Wang S."/>
            <person name="Wang H."/>
            <person name="Wang A."/>
            <person name="Jiang F."/>
            <person name="Liu H."/>
            <person name="Zhao H."/>
            <person name="Xu D."/>
            <person name="Zhang Y."/>
        </authorList>
    </citation>
    <scope>NUCLEOTIDE SEQUENCE [LARGE SCALE GENOMIC DNA]</scope>
    <source>
        <strain evidence="2">cv. Niubang</strain>
    </source>
</reference>
<keyword evidence="2" id="KW-1185">Reference proteome</keyword>
<accession>A0ACB9CPG1</accession>
<evidence type="ECO:0000313" key="2">
    <source>
        <dbReference type="Proteomes" id="UP001055879"/>
    </source>
</evidence>
<dbReference type="EMBL" id="CM042050">
    <property type="protein sequence ID" value="KAI3736108.1"/>
    <property type="molecule type" value="Genomic_DNA"/>
</dbReference>
<evidence type="ECO:0000313" key="1">
    <source>
        <dbReference type="EMBL" id="KAI3736108.1"/>
    </source>
</evidence>
<gene>
    <name evidence="1" type="ORF">L6452_15641</name>
</gene>
<proteinExistence type="predicted"/>